<gene>
    <name evidence="3" type="ORF">GB085_23120</name>
    <name evidence="2" type="ORF">GCY10_01985</name>
</gene>
<dbReference type="PROSITE" id="PS51257">
    <property type="entry name" value="PROKAR_LIPOPROTEIN"/>
    <property type="match status" value="1"/>
</dbReference>
<accession>A0A2X5B937</accession>
<dbReference type="EMBL" id="DAAGXI010000120">
    <property type="protein sequence ID" value="HAB4951122.1"/>
    <property type="molecule type" value="Genomic_DNA"/>
</dbReference>
<name>A0A2X5B937_SALET</name>
<evidence type="ECO:0000313" key="2">
    <source>
        <dbReference type="EMBL" id="EDH1144467.1"/>
    </source>
</evidence>
<dbReference type="AlphaFoldDB" id="A0A2X5B937"/>
<proteinExistence type="predicted"/>
<dbReference type="EMBL" id="AAMGLJ010000001">
    <property type="protein sequence ID" value="EDH1144467.1"/>
    <property type="molecule type" value="Genomic_DNA"/>
</dbReference>
<dbReference type="RefSeq" id="WP_000037401.1">
    <property type="nucleotide sequence ID" value="NZ_CP033350.2"/>
</dbReference>
<reference evidence="3" key="3">
    <citation type="submission" date="2019-10" db="EMBL/GenBank/DDBJ databases">
        <authorList>
            <consortium name="NCBI Pathogen Detection Project"/>
        </authorList>
    </citation>
    <scope>NUCLEOTIDE SEQUENCE</scope>
    <source>
        <strain evidence="3">Salmonella enterica</strain>
    </source>
</reference>
<organism evidence="2">
    <name type="scientific">Salmonella enterica I</name>
    <dbReference type="NCBI Taxonomy" id="59201"/>
    <lineage>
        <taxon>Bacteria</taxon>
        <taxon>Pseudomonadati</taxon>
        <taxon>Pseudomonadota</taxon>
        <taxon>Gammaproteobacteria</taxon>
        <taxon>Enterobacterales</taxon>
        <taxon>Enterobacteriaceae</taxon>
        <taxon>Salmonella</taxon>
    </lineage>
</organism>
<evidence type="ECO:0008006" key="4">
    <source>
        <dbReference type="Google" id="ProtNLM"/>
    </source>
</evidence>
<protein>
    <recommendedName>
        <fullName evidence="4">Lipoprotein</fullName>
    </recommendedName>
</protein>
<feature type="signal peptide" evidence="1">
    <location>
        <begin position="1"/>
        <end position="16"/>
    </location>
</feature>
<sequence>MSKKFFSIIMVISFVAAITACQSSIPEYVRSTLNGHSIQDVLVYMKGLPLDKRYDFYYYGTRAKRPYPLWMADGIAPMGSKAIPLLRDKLSTTNSSFEKMTIIYLLSVMSVHGCYDVKSDSELFSLVMQKERELNDDNYHDYITNMNYFYEFGSSLNSTERIKCE</sequence>
<comment type="caution">
    <text evidence="2">The sequence shown here is derived from an EMBL/GenBank/DDBJ whole genome shotgun (WGS) entry which is preliminary data.</text>
</comment>
<evidence type="ECO:0000256" key="1">
    <source>
        <dbReference type="SAM" id="SignalP"/>
    </source>
</evidence>
<reference evidence="2" key="2">
    <citation type="submission" date="2019-10" db="EMBL/GenBank/DDBJ databases">
        <authorList>
            <person name="Ashton P.M."/>
            <person name="Dallman T."/>
            <person name="Nair S."/>
            <person name="De Pinna E."/>
            <person name="Peters T."/>
            <person name="Grant K."/>
        </authorList>
    </citation>
    <scope>NUCLEOTIDE SEQUENCE</scope>
    <source>
        <strain evidence="2">821064</strain>
    </source>
</reference>
<feature type="chain" id="PRO_5036058713" description="Lipoprotein" evidence="1">
    <location>
        <begin position="17"/>
        <end position="165"/>
    </location>
</feature>
<reference evidence="3" key="1">
    <citation type="journal article" date="2018" name="Genome Biol.">
        <title>SKESA: strategic k-mer extension for scrupulous assemblies.</title>
        <authorList>
            <person name="Souvorov A."/>
            <person name="Agarwala R."/>
            <person name="Lipman D.J."/>
        </authorList>
    </citation>
    <scope>NUCLEOTIDE SEQUENCE</scope>
    <source>
        <strain evidence="3">Salmonella enterica</strain>
    </source>
</reference>
<evidence type="ECO:0000313" key="3">
    <source>
        <dbReference type="EMBL" id="HAB4951122.1"/>
    </source>
</evidence>
<keyword evidence="1" id="KW-0732">Signal</keyword>